<dbReference type="OrthoDB" id="6607175at2759"/>
<evidence type="ECO:0000256" key="1">
    <source>
        <dbReference type="SAM" id="Coils"/>
    </source>
</evidence>
<evidence type="ECO:0000313" key="3">
    <source>
        <dbReference type="EMBL" id="KAE9532571.1"/>
    </source>
</evidence>
<dbReference type="SUPFAM" id="SSF56219">
    <property type="entry name" value="DNase I-like"/>
    <property type="match status" value="1"/>
</dbReference>
<dbReference type="Proteomes" id="UP000475862">
    <property type="component" value="Unassembled WGS sequence"/>
</dbReference>
<dbReference type="Pfam" id="PF00078">
    <property type="entry name" value="RVT_1"/>
    <property type="match status" value="1"/>
</dbReference>
<dbReference type="InterPro" id="IPR000477">
    <property type="entry name" value="RT_dom"/>
</dbReference>
<keyword evidence="1" id="KW-0175">Coiled coil</keyword>
<dbReference type="EMBL" id="VYZN01000038">
    <property type="protein sequence ID" value="KAE9532571.1"/>
    <property type="molecule type" value="Genomic_DNA"/>
</dbReference>
<protein>
    <recommendedName>
        <fullName evidence="2">Reverse transcriptase domain-containing protein</fullName>
    </recommendedName>
</protein>
<accession>A0A6G0TGH7</accession>
<dbReference type="PROSITE" id="PS50878">
    <property type="entry name" value="RT_POL"/>
    <property type="match status" value="1"/>
</dbReference>
<evidence type="ECO:0000313" key="4">
    <source>
        <dbReference type="Proteomes" id="UP000475862"/>
    </source>
</evidence>
<feature type="coiled-coil region" evidence="1">
    <location>
        <begin position="60"/>
        <end position="94"/>
    </location>
</feature>
<dbReference type="SUPFAM" id="SSF56672">
    <property type="entry name" value="DNA/RNA polymerases"/>
    <property type="match status" value="1"/>
</dbReference>
<name>A0A6G0TGH7_APHGL</name>
<dbReference type="Gene3D" id="3.60.10.10">
    <property type="entry name" value="Endonuclease/exonuclease/phosphatase"/>
    <property type="match status" value="1"/>
</dbReference>
<dbReference type="AlphaFoldDB" id="A0A6G0TGH7"/>
<sequence length="1099" mass="123907">MSAPSLTRITRSTANKNTSSFSPKMVSSNQCSPSNPNLMSAITELRNESLSSNKSVLASLSDLTNNFNSLSSLVSELKMENAKLRSELDDLKLKVINSDTTGSVVQAPAIISHVLQETFERERCASNVIVYGITESAHPTTSQRILDERTAIGRILEPLDYVIPVASRVIRLGKFREGSSRPIKIIFNSKEEADSLIDIYNNSKRNGSTFPDGFKILRNKNGEQGLRIVYASGVPKVSSTQSKNGSTRVQFDRCSLSSNCTRGGGVLIGVCKDFPSHLITVSHHNIEQVFVRFKLSSLSFIISGVYIPPQSSSLVYKTHIESIAHIINEYPGTSFVFCGDYNLPEISWDSDVDGLTYSLSSVSNAQCIPESFAFNHFYQQNAVFNNYGSLLDLIFCNNPNLKVECCLEPVVLADKYHPALNIEFPNYQSSPSCVRDQTYFNFHKADYSKICSLISSFDWSSTFSLLDFDSAINSLFDALHRSIIDFVPKCVYFVSSYPPWFSKELKKILFLKKKAHLKFKASSNVGDYRKFSLLRSKFKFESQKCLRNYAKRAEQLLKKNPRSYWKFINCNRSDNDIPKQLSFNGSVSSDKQGAADLLAFYFSSVYSNNQSISNLDGLNIPPFVLPNNISISLDDVFNSLSSLHGLSSVSPDGLPGEFLFQLRFIISYPLWIIFNRSVNEGIFPSMLKFSSVTPILKSGTPSSVLNYRPISIQSHIAKIFESLVLKEIQRPVNNILMKEQHGFRPGRSTTTCNLLFNNFVFESFEQRLQVDVVYTDFNKAFDLVDHEVLIKILSSYGFGEPFLSWLTSYLSDRYQWVNIFGTKSKLFLAFSGVPQGGHLSPLLFSLFINNINRVLRHSRILCFADDIKLFLRIGSIDDCLNLQNDLDGFVNWFKNIGLSLNVFKCSEIVRVNESVIDLGFKLTRSLDPRPHIDMVCYKALKTLGFISRLARYFKLDSSFKLFYCTLVQPILEYGVVVWSPYTANDSLQLERVQRRFLRSAGFLLGIEHPPHDYSAVTAKLGLVTLAERRRMLSVKFLKGLLSGQVDSTGLLSLLNFKVPPHQNLSCVPFHAPLCPSNYMKNEPIRRLMLMANEDPSIDL</sequence>
<dbReference type="InterPro" id="IPR043502">
    <property type="entry name" value="DNA/RNA_pol_sf"/>
</dbReference>
<proteinExistence type="predicted"/>
<reference evidence="3 4" key="1">
    <citation type="submission" date="2019-08" db="EMBL/GenBank/DDBJ databases">
        <title>The genome of the soybean aphid Biotype 1, its phylome, world population structure and adaptation to the North American continent.</title>
        <authorList>
            <person name="Giordano R."/>
            <person name="Donthu R.K."/>
            <person name="Hernandez A.G."/>
            <person name="Wright C.L."/>
            <person name="Zimin A.V."/>
        </authorList>
    </citation>
    <scope>NUCLEOTIDE SEQUENCE [LARGE SCALE GENOMIC DNA]</scope>
    <source>
        <tissue evidence="3">Whole aphids</tissue>
    </source>
</reference>
<organism evidence="3 4">
    <name type="scientific">Aphis glycines</name>
    <name type="common">Soybean aphid</name>
    <dbReference type="NCBI Taxonomy" id="307491"/>
    <lineage>
        <taxon>Eukaryota</taxon>
        <taxon>Metazoa</taxon>
        <taxon>Ecdysozoa</taxon>
        <taxon>Arthropoda</taxon>
        <taxon>Hexapoda</taxon>
        <taxon>Insecta</taxon>
        <taxon>Pterygota</taxon>
        <taxon>Neoptera</taxon>
        <taxon>Paraneoptera</taxon>
        <taxon>Hemiptera</taxon>
        <taxon>Sternorrhyncha</taxon>
        <taxon>Aphidomorpha</taxon>
        <taxon>Aphidoidea</taxon>
        <taxon>Aphididae</taxon>
        <taxon>Aphidini</taxon>
        <taxon>Aphis</taxon>
        <taxon>Aphis</taxon>
    </lineage>
</organism>
<comment type="caution">
    <text evidence="3">The sequence shown here is derived from an EMBL/GenBank/DDBJ whole genome shotgun (WGS) entry which is preliminary data.</text>
</comment>
<keyword evidence="4" id="KW-1185">Reference proteome</keyword>
<dbReference type="CDD" id="cd01650">
    <property type="entry name" value="RT_nLTR_like"/>
    <property type="match status" value="1"/>
</dbReference>
<dbReference type="PANTHER" id="PTHR47510:SF3">
    <property type="entry name" value="ENDO_EXONUCLEASE_PHOSPHATASE DOMAIN-CONTAINING PROTEIN"/>
    <property type="match status" value="1"/>
</dbReference>
<dbReference type="PANTHER" id="PTHR47510">
    <property type="entry name" value="REVERSE TRANSCRIPTASE DOMAIN-CONTAINING PROTEIN"/>
    <property type="match status" value="1"/>
</dbReference>
<feature type="domain" description="Reverse transcriptase" evidence="2">
    <location>
        <begin position="676"/>
        <end position="922"/>
    </location>
</feature>
<gene>
    <name evidence="3" type="ORF">AGLY_009652</name>
</gene>
<evidence type="ECO:0000259" key="2">
    <source>
        <dbReference type="PROSITE" id="PS50878"/>
    </source>
</evidence>
<dbReference type="GO" id="GO:0071897">
    <property type="term" value="P:DNA biosynthetic process"/>
    <property type="evidence" value="ECO:0007669"/>
    <property type="project" value="UniProtKB-ARBA"/>
</dbReference>
<dbReference type="InterPro" id="IPR036691">
    <property type="entry name" value="Endo/exonu/phosph_ase_sf"/>
</dbReference>